<protein>
    <recommendedName>
        <fullName evidence="1">SnoaL-like domain-containing protein</fullName>
    </recommendedName>
</protein>
<sequence>MGKRGEETFNGKAELLDYIYSVYTGLTFKTENYIKENDFIIELGQITSRGNEAKTSDYCDVWRFKDGMISQVRSFVI</sequence>
<evidence type="ECO:0000313" key="2">
    <source>
        <dbReference type="EMBL" id="RBQ06681.1"/>
    </source>
</evidence>
<keyword evidence="3" id="KW-1185">Reference proteome</keyword>
<dbReference type="Pfam" id="PF12680">
    <property type="entry name" value="SnoaL_2"/>
    <property type="match status" value="1"/>
</dbReference>
<dbReference type="RefSeq" id="WP_113949244.1">
    <property type="nucleotide sequence ID" value="NZ_QNQU01000010.1"/>
</dbReference>
<comment type="caution">
    <text evidence="2">The sequence shown here is derived from an EMBL/GenBank/DDBJ whole genome shotgun (WGS) entry which is preliminary data.</text>
</comment>
<evidence type="ECO:0000313" key="3">
    <source>
        <dbReference type="Proteomes" id="UP000252081"/>
    </source>
</evidence>
<accession>A0A366KYG2</accession>
<reference evidence="2 3" key="1">
    <citation type="submission" date="2018-07" db="EMBL/GenBank/DDBJ databases">
        <title>A draft genome of a endophytic bacteria, a new species of Pedobacter.</title>
        <authorList>
            <person name="Zhang Z.D."/>
            <person name="Chen Z.J."/>
        </authorList>
    </citation>
    <scope>NUCLEOTIDE SEQUENCE [LARGE SCALE GENOMIC DNA]</scope>
    <source>
        <strain evidence="2 3">RS10</strain>
    </source>
</reference>
<dbReference type="InterPro" id="IPR032710">
    <property type="entry name" value="NTF2-like_dom_sf"/>
</dbReference>
<dbReference type="Proteomes" id="UP000252081">
    <property type="component" value="Unassembled WGS sequence"/>
</dbReference>
<feature type="domain" description="SnoaL-like" evidence="1">
    <location>
        <begin position="8"/>
        <end position="71"/>
    </location>
</feature>
<name>A0A366KYG2_9SPHI</name>
<dbReference type="AlphaFoldDB" id="A0A366KYG2"/>
<dbReference type="Gene3D" id="3.10.450.50">
    <property type="match status" value="1"/>
</dbReference>
<dbReference type="OrthoDB" id="6692273at2"/>
<dbReference type="SUPFAM" id="SSF54427">
    <property type="entry name" value="NTF2-like"/>
    <property type="match status" value="1"/>
</dbReference>
<dbReference type="InterPro" id="IPR037401">
    <property type="entry name" value="SnoaL-like"/>
</dbReference>
<dbReference type="EMBL" id="QNQU01000010">
    <property type="protein sequence ID" value="RBQ06681.1"/>
    <property type="molecule type" value="Genomic_DNA"/>
</dbReference>
<gene>
    <name evidence="2" type="ORF">DRW42_12915</name>
</gene>
<organism evidence="2 3">
    <name type="scientific">Pedobacter miscanthi</name>
    <dbReference type="NCBI Taxonomy" id="2259170"/>
    <lineage>
        <taxon>Bacteria</taxon>
        <taxon>Pseudomonadati</taxon>
        <taxon>Bacteroidota</taxon>
        <taxon>Sphingobacteriia</taxon>
        <taxon>Sphingobacteriales</taxon>
        <taxon>Sphingobacteriaceae</taxon>
        <taxon>Pedobacter</taxon>
    </lineage>
</organism>
<evidence type="ECO:0000259" key="1">
    <source>
        <dbReference type="Pfam" id="PF12680"/>
    </source>
</evidence>
<proteinExistence type="predicted"/>